<proteinExistence type="predicted"/>
<dbReference type="AlphaFoldDB" id="A0A1Y2I9A4"/>
<accession>A0A1Y2I9A4</accession>
<evidence type="ECO:0000256" key="1">
    <source>
        <dbReference type="SAM" id="MobiDB-lite"/>
    </source>
</evidence>
<sequence>MTSWLDWVKECEWESEIRRHAKTVLEQPSPPLAPSYTPRPPFVVSTNHDDCVLNFHELYICHRLTMSSIIYTASRNAFKRAVARPSTSALSATPRFYSSTMHDNDPEVLEQEKMRNLSKQQHKTSTPLEDAPGWNEHLASASEAAVKADQFAGSPKDLQDKTIKYVKDRHHSNESATTKEAPPHEPGISTSHMRHNGTSNAEEAPYQRDEIDGPLKNAHMATSK</sequence>
<dbReference type="EMBL" id="KZ084147">
    <property type="protein sequence ID" value="OSC97736.1"/>
    <property type="molecule type" value="Genomic_DNA"/>
</dbReference>
<gene>
    <name evidence="2" type="ORF">PYCCODRAFT_1439975</name>
</gene>
<evidence type="ECO:0000313" key="2">
    <source>
        <dbReference type="EMBL" id="OSC97736.1"/>
    </source>
</evidence>
<dbReference type="Proteomes" id="UP000193067">
    <property type="component" value="Unassembled WGS sequence"/>
</dbReference>
<feature type="compositionally biased region" description="Polar residues" evidence="1">
    <location>
        <begin position="117"/>
        <end position="127"/>
    </location>
</feature>
<dbReference type="STRING" id="1353009.A0A1Y2I9A4"/>
<keyword evidence="3" id="KW-1185">Reference proteome</keyword>
<feature type="region of interest" description="Disordered" evidence="1">
    <location>
        <begin position="115"/>
        <end position="134"/>
    </location>
</feature>
<evidence type="ECO:0000313" key="3">
    <source>
        <dbReference type="Proteomes" id="UP000193067"/>
    </source>
</evidence>
<feature type="compositionally biased region" description="Polar residues" evidence="1">
    <location>
        <begin position="188"/>
        <end position="201"/>
    </location>
</feature>
<protein>
    <submittedName>
        <fullName evidence="2">Uncharacterized protein</fullName>
    </submittedName>
</protein>
<reference evidence="2 3" key="1">
    <citation type="journal article" date="2015" name="Biotechnol. Biofuels">
        <title>Enhanced degradation of softwood versus hardwood by the white-rot fungus Pycnoporus coccineus.</title>
        <authorList>
            <person name="Couturier M."/>
            <person name="Navarro D."/>
            <person name="Chevret D."/>
            <person name="Henrissat B."/>
            <person name="Piumi F."/>
            <person name="Ruiz-Duenas F.J."/>
            <person name="Martinez A.T."/>
            <person name="Grigoriev I.V."/>
            <person name="Riley R."/>
            <person name="Lipzen A."/>
            <person name="Berrin J.G."/>
            <person name="Master E.R."/>
            <person name="Rosso M.N."/>
        </authorList>
    </citation>
    <scope>NUCLEOTIDE SEQUENCE [LARGE SCALE GENOMIC DNA]</scope>
    <source>
        <strain evidence="2 3">BRFM310</strain>
    </source>
</reference>
<feature type="region of interest" description="Disordered" evidence="1">
    <location>
        <begin position="167"/>
        <end position="224"/>
    </location>
</feature>
<dbReference type="OrthoDB" id="529205at2759"/>
<name>A0A1Y2I9A4_TRAC3</name>
<organism evidence="2 3">
    <name type="scientific">Trametes coccinea (strain BRFM310)</name>
    <name type="common">Pycnoporus coccineus</name>
    <dbReference type="NCBI Taxonomy" id="1353009"/>
    <lineage>
        <taxon>Eukaryota</taxon>
        <taxon>Fungi</taxon>
        <taxon>Dikarya</taxon>
        <taxon>Basidiomycota</taxon>
        <taxon>Agaricomycotina</taxon>
        <taxon>Agaricomycetes</taxon>
        <taxon>Polyporales</taxon>
        <taxon>Polyporaceae</taxon>
        <taxon>Trametes</taxon>
    </lineage>
</organism>